<evidence type="ECO:0000313" key="4">
    <source>
        <dbReference type="Proteomes" id="UP000284605"/>
    </source>
</evidence>
<evidence type="ECO:0000313" key="3">
    <source>
        <dbReference type="EMBL" id="RJF87293.1"/>
    </source>
</evidence>
<dbReference type="GO" id="GO:0004222">
    <property type="term" value="F:metalloendopeptidase activity"/>
    <property type="evidence" value="ECO:0007669"/>
    <property type="project" value="TreeGrafter"/>
</dbReference>
<name>A0A418WB71_9PROT</name>
<dbReference type="PANTHER" id="PTHR21666">
    <property type="entry name" value="PEPTIDASE-RELATED"/>
    <property type="match status" value="1"/>
</dbReference>
<sequence>MVAPGETLSAVSRRTGVPLRDLIQLNGLTAPFTLQPGQKLRLPQAQFHTVAPGDTVYNISKRYGVDQASLMTENGIAPPYTIKLGQTLRIPGRVEPVPAAAPAVAEVPPAAEPVTATPVADVAPPIEIIEPDPDSLPPPRTMAAAPIPVPQPGRKPSAPAGGIVTPGATTAAVTPPPAPAPASTARFAWPVVGDVISGFGPKAGGQHNDGINIQVAAGTTVRAADAGTVAYAGNEIRGYGNLVLIRHANGWMTAYAHNEQMLVKQGDKVARGQAIARVGHTGNVTVPQLHFEIRRNGTPIDPTKYMEGSASASG</sequence>
<dbReference type="Gene3D" id="3.10.350.10">
    <property type="entry name" value="LysM domain"/>
    <property type="match status" value="2"/>
</dbReference>
<dbReference type="Gene3D" id="2.70.70.10">
    <property type="entry name" value="Glucose Permease (Domain IIA)"/>
    <property type="match status" value="1"/>
</dbReference>
<dbReference type="InterPro" id="IPR016047">
    <property type="entry name" value="M23ase_b-sheet_dom"/>
</dbReference>
<dbReference type="InterPro" id="IPR050570">
    <property type="entry name" value="Cell_wall_metabolism_enzyme"/>
</dbReference>
<dbReference type="Proteomes" id="UP000284605">
    <property type="component" value="Unassembled WGS sequence"/>
</dbReference>
<dbReference type="InterPro" id="IPR018392">
    <property type="entry name" value="LysM"/>
</dbReference>
<feature type="domain" description="LysM" evidence="2">
    <location>
        <begin position="1"/>
        <end position="42"/>
    </location>
</feature>
<organism evidence="3 4">
    <name type="scientific">Oleomonas cavernae</name>
    <dbReference type="NCBI Taxonomy" id="2320859"/>
    <lineage>
        <taxon>Bacteria</taxon>
        <taxon>Pseudomonadati</taxon>
        <taxon>Pseudomonadota</taxon>
        <taxon>Alphaproteobacteria</taxon>
        <taxon>Acetobacterales</taxon>
        <taxon>Acetobacteraceae</taxon>
        <taxon>Oleomonas</taxon>
    </lineage>
</organism>
<dbReference type="OrthoDB" id="9795421at2"/>
<keyword evidence="4" id="KW-1185">Reference proteome</keyword>
<evidence type="ECO:0000259" key="2">
    <source>
        <dbReference type="PROSITE" id="PS51782"/>
    </source>
</evidence>
<dbReference type="Pfam" id="PF01476">
    <property type="entry name" value="LysM"/>
    <property type="match status" value="2"/>
</dbReference>
<dbReference type="SUPFAM" id="SSF54106">
    <property type="entry name" value="LysM domain"/>
    <property type="match status" value="2"/>
</dbReference>
<dbReference type="EMBL" id="QYUK01000011">
    <property type="protein sequence ID" value="RJF87293.1"/>
    <property type="molecule type" value="Genomic_DNA"/>
</dbReference>
<dbReference type="SUPFAM" id="SSF51261">
    <property type="entry name" value="Duplicated hybrid motif"/>
    <property type="match status" value="1"/>
</dbReference>
<dbReference type="PANTHER" id="PTHR21666:SF263">
    <property type="entry name" value="MUREIN HYDROLASE ACTIVATOR NLPD"/>
    <property type="match status" value="1"/>
</dbReference>
<protein>
    <submittedName>
        <fullName evidence="3">LysM peptidoglycan-binding domain-containing protein</fullName>
    </submittedName>
</protein>
<dbReference type="Pfam" id="PF01551">
    <property type="entry name" value="Peptidase_M23"/>
    <property type="match status" value="1"/>
</dbReference>
<reference evidence="3 4" key="1">
    <citation type="submission" date="2018-09" db="EMBL/GenBank/DDBJ databases">
        <authorList>
            <person name="Zhu H."/>
        </authorList>
    </citation>
    <scope>NUCLEOTIDE SEQUENCE [LARGE SCALE GENOMIC DNA]</scope>
    <source>
        <strain evidence="3 4">K1W22B-8</strain>
    </source>
</reference>
<comment type="caution">
    <text evidence="3">The sequence shown here is derived from an EMBL/GenBank/DDBJ whole genome shotgun (WGS) entry which is preliminary data.</text>
</comment>
<dbReference type="CDD" id="cd12797">
    <property type="entry name" value="M23_peptidase"/>
    <property type="match status" value="1"/>
</dbReference>
<dbReference type="CDD" id="cd00118">
    <property type="entry name" value="LysM"/>
    <property type="match status" value="2"/>
</dbReference>
<dbReference type="InterPro" id="IPR036779">
    <property type="entry name" value="LysM_dom_sf"/>
</dbReference>
<evidence type="ECO:0000256" key="1">
    <source>
        <dbReference type="ARBA" id="ARBA00038420"/>
    </source>
</evidence>
<dbReference type="PROSITE" id="PS51782">
    <property type="entry name" value="LYSM"/>
    <property type="match status" value="2"/>
</dbReference>
<comment type="similarity">
    <text evidence="1">Belongs to the E.coli NlpD/Haemophilus LppB family.</text>
</comment>
<accession>A0A418WB71</accession>
<dbReference type="RefSeq" id="WP_119777935.1">
    <property type="nucleotide sequence ID" value="NZ_QYUK01000011.1"/>
</dbReference>
<dbReference type="AlphaFoldDB" id="A0A418WB71"/>
<dbReference type="SMART" id="SM00257">
    <property type="entry name" value="LysM"/>
    <property type="match status" value="2"/>
</dbReference>
<dbReference type="InterPro" id="IPR011055">
    <property type="entry name" value="Dup_hybrid_motif"/>
</dbReference>
<proteinExistence type="inferred from homology"/>
<feature type="domain" description="LysM" evidence="2">
    <location>
        <begin position="46"/>
        <end position="90"/>
    </location>
</feature>
<gene>
    <name evidence="3" type="ORF">D3874_09845</name>
</gene>